<accession>A0AAC9KAR9</accession>
<sequence>MLLPMLRQAGFHRITAVGHKDKSNEFGKDIWMRYQLPTQHYLYFGIQAKKGKLDSSSVSRGTNANIAEIYNQALMMLAHEIFDPETNRKVLVDHAFIVAGGEITKAAEQLLGGMLDAQKRSQIMFMGRNDILNLLIVHNVQLPEDALPLSCLGSDDDIPF</sequence>
<dbReference type="AlphaFoldDB" id="A0AAC9KAR9"/>
<organism evidence="1 2">
    <name type="scientific">Granulibacter bethesdensis</name>
    <dbReference type="NCBI Taxonomy" id="364410"/>
    <lineage>
        <taxon>Bacteria</taxon>
        <taxon>Pseudomonadati</taxon>
        <taxon>Pseudomonadota</taxon>
        <taxon>Alphaproteobacteria</taxon>
        <taxon>Acetobacterales</taxon>
        <taxon>Acetobacteraceae</taxon>
        <taxon>Granulibacter</taxon>
    </lineage>
</organism>
<evidence type="ECO:0000313" key="2">
    <source>
        <dbReference type="Proteomes" id="UP000182373"/>
    </source>
</evidence>
<reference evidence="2" key="1">
    <citation type="submission" date="2016-11" db="EMBL/GenBank/DDBJ databases">
        <title>Comparative genomic and phenotypic analysis of Granulibacter bethesdensis clinical isolates from patients with chronic granulomatous disease.</title>
        <authorList>
            <person name="Zarember K.A."/>
            <person name="Porcella S.F."/>
            <person name="Chu J."/>
            <person name="Ding L."/>
            <person name="Dahlstrom E."/>
            <person name="Barbian K."/>
            <person name="Martens C."/>
            <person name="Sykora L."/>
            <person name="Kramer S."/>
            <person name="Pettinato A.M."/>
            <person name="Hong H."/>
            <person name="Wald G."/>
            <person name="Berg L.J."/>
            <person name="Rogge L.S."/>
            <person name="Greenberg D.E."/>
            <person name="Falcone E.L."/>
            <person name="Neves J.F."/>
            <person name="Simoes M.J."/>
            <person name="Casal M."/>
            <person name="Rodriguez-Lopez F.C."/>
            <person name="Zelazny A."/>
            <person name="Gallin J.I."/>
            <person name="Holland S.M."/>
        </authorList>
    </citation>
    <scope>NUCLEOTIDE SEQUENCE [LARGE SCALE GENOMIC DNA]</scope>
    <source>
        <strain evidence="2">NIH9.1</strain>
    </source>
</reference>
<protein>
    <recommendedName>
        <fullName evidence="3">Restriction endonuclease</fullName>
    </recommendedName>
</protein>
<name>A0AAC9KAR9_9PROT</name>
<dbReference type="Proteomes" id="UP000182373">
    <property type="component" value="Chromosome"/>
</dbReference>
<proteinExistence type="predicted"/>
<evidence type="ECO:0008006" key="3">
    <source>
        <dbReference type="Google" id="ProtNLM"/>
    </source>
</evidence>
<evidence type="ECO:0000313" key="1">
    <source>
        <dbReference type="EMBL" id="APH54942.1"/>
    </source>
</evidence>
<gene>
    <name evidence="1" type="ORF">GbCGDNIH9_8617</name>
</gene>
<dbReference type="EMBL" id="CP018191">
    <property type="protein sequence ID" value="APH54942.1"/>
    <property type="molecule type" value="Genomic_DNA"/>
</dbReference>